<dbReference type="AlphaFoldDB" id="A0ABD2BRM2"/>
<accession>A0ABD2BRM2</accession>
<proteinExistence type="predicted"/>
<name>A0ABD2BRM2_VESSQ</name>
<evidence type="ECO:0000313" key="2">
    <source>
        <dbReference type="Proteomes" id="UP001607302"/>
    </source>
</evidence>
<sequence length="128" mass="15014">MFAKGGLSYWGCVRNNLDRDIFEDNNFRANVNPKKTSVLQTLIIRTILDRDLLRTKSVSQCPPYRHPNRVEKDTSRYLIFGRIYRLRNLRTKVFTLLRTTQGGSSRLCVVPLMRRDPSTGTEMIWYSK</sequence>
<evidence type="ECO:0000313" key="1">
    <source>
        <dbReference type="EMBL" id="KAL2735429.1"/>
    </source>
</evidence>
<organism evidence="1 2">
    <name type="scientific">Vespula squamosa</name>
    <name type="common">Southern yellow jacket</name>
    <name type="synonym">Wasp</name>
    <dbReference type="NCBI Taxonomy" id="30214"/>
    <lineage>
        <taxon>Eukaryota</taxon>
        <taxon>Metazoa</taxon>
        <taxon>Ecdysozoa</taxon>
        <taxon>Arthropoda</taxon>
        <taxon>Hexapoda</taxon>
        <taxon>Insecta</taxon>
        <taxon>Pterygota</taxon>
        <taxon>Neoptera</taxon>
        <taxon>Endopterygota</taxon>
        <taxon>Hymenoptera</taxon>
        <taxon>Apocrita</taxon>
        <taxon>Aculeata</taxon>
        <taxon>Vespoidea</taxon>
        <taxon>Vespidae</taxon>
        <taxon>Vespinae</taxon>
        <taxon>Vespula</taxon>
    </lineage>
</organism>
<reference evidence="1 2" key="1">
    <citation type="journal article" date="2024" name="Ann. Entomol. Soc. Am.">
        <title>Genomic analyses of the southern and eastern yellowjacket wasps (Hymenoptera: Vespidae) reveal evolutionary signatures of social life.</title>
        <authorList>
            <person name="Catto M.A."/>
            <person name="Caine P.B."/>
            <person name="Orr S.E."/>
            <person name="Hunt B.G."/>
            <person name="Goodisman M.A.D."/>
        </authorList>
    </citation>
    <scope>NUCLEOTIDE SEQUENCE [LARGE SCALE GENOMIC DNA]</scope>
    <source>
        <strain evidence="1">233</strain>
        <tissue evidence="1">Head and thorax</tissue>
    </source>
</reference>
<gene>
    <name evidence="1" type="ORF">V1478_003069</name>
</gene>
<comment type="caution">
    <text evidence="1">The sequence shown here is derived from an EMBL/GenBank/DDBJ whole genome shotgun (WGS) entry which is preliminary data.</text>
</comment>
<dbReference type="EMBL" id="JAUDFV010000064">
    <property type="protein sequence ID" value="KAL2735429.1"/>
    <property type="molecule type" value="Genomic_DNA"/>
</dbReference>
<protein>
    <submittedName>
        <fullName evidence="1">Uncharacterized protein</fullName>
    </submittedName>
</protein>
<keyword evidence="2" id="KW-1185">Reference proteome</keyword>
<dbReference type="Proteomes" id="UP001607302">
    <property type="component" value="Unassembled WGS sequence"/>
</dbReference>